<dbReference type="KEGG" id="lut:Lupro_05660"/>
<reference evidence="8 9" key="2">
    <citation type="journal article" date="2016" name="Int. J. Syst. Evol. Microbiol.">
        <title>Lutibacter profundi sp. nov., isolated from a deep-sea hydrothermal system on the Arctic Mid-Ocean Ridge and emended description of the genus Lutibacter.</title>
        <authorList>
            <person name="Le Moine Bauer S."/>
            <person name="Roalkvam I."/>
            <person name="Steen I.H."/>
            <person name="Dahle H."/>
        </authorList>
    </citation>
    <scope>NUCLEOTIDE SEQUENCE [LARGE SCALE GENOMIC DNA]</scope>
    <source>
        <strain evidence="8 9">LP1</strain>
    </source>
</reference>
<dbReference type="PANTHER" id="PTHR10977">
    <property type="entry name" value="DIPHOSPHOMEVALONATE DECARBOXYLASE"/>
    <property type="match status" value="1"/>
</dbReference>
<dbReference type="PATRIC" id="fig|1622118.3.peg.1177"/>
<name>A0A0X8G8U3_9FLAO</name>
<accession>A0A0X8G8U3</accession>
<keyword evidence="9" id="KW-1185">Reference proteome</keyword>
<keyword evidence="1" id="KW-0444">Lipid biosynthesis</keyword>
<evidence type="ECO:0000256" key="1">
    <source>
        <dbReference type="ARBA" id="ARBA00022516"/>
    </source>
</evidence>
<evidence type="ECO:0000313" key="8">
    <source>
        <dbReference type="EMBL" id="AMC12208.1"/>
    </source>
</evidence>
<protein>
    <submittedName>
        <fullName evidence="8">Diphosphomevalonate decarboxylase</fullName>
    </submittedName>
</protein>
<dbReference type="EMBL" id="CP013355">
    <property type="protein sequence ID" value="AMC12208.1"/>
    <property type="molecule type" value="Genomic_DNA"/>
</dbReference>
<dbReference type="InterPro" id="IPR036554">
    <property type="entry name" value="GHMP_kinase_C_sf"/>
</dbReference>
<dbReference type="InterPro" id="IPR014721">
    <property type="entry name" value="Ribsml_uS5_D2-typ_fold_subgr"/>
</dbReference>
<keyword evidence="5" id="KW-0456">Lyase</keyword>
<dbReference type="PIRSF" id="PIRSF015950">
    <property type="entry name" value="Mev_P_decrbx"/>
    <property type="match status" value="1"/>
</dbReference>
<keyword evidence="4" id="KW-0443">Lipid metabolism</keyword>
<feature type="domain" description="Diphosphomevalonate decarboxylase-like N-terminal" evidence="7">
    <location>
        <begin position="27"/>
        <end position="211"/>
    </location>
</feature>
<dbReference type="AlphaFoldDB" id="A0A0X8G8U3"/>
<evidence type="ECO:0000259" key="6">
    <source>
        <dbReference type="Pfam" id="PF18376"/>
    </source>
</evidence>
<keyword evidence="2" id="KW-0547">Nucleotide-binding</keyword>
<dbReference type="Gene3D" id="3.30.70.890">
    <property type="entry name" value="GHMP kinase, C-terminal domain"/>
    <property type="match status" value="1"/>
</dbReference>
<dbReference type="Proteomes" id="UP000059672">
    <property type="component" value="Chromosome"/>
</dbReference>
<dbReference type="SUPFAM" id="SSF55060">
    <property type="entry name" value="GHMP Kinase, C-terminal domain"/>
    <property type="match status" value="1"/>
</dbReference>
<dbReference type="GO" id="GO:0016831">
    <property type="term" value="F:carboxy-lyase activity"/>
    <property type="evidence" value="ECO:0007669"/>
    <property type="project" value="InterPro"/>
</dbReference>
<dbReference type="InterPro" id="IPR020568">
    <property type="entry name" value="Ribosomal_Su5_D2-typ_SF"/>
</dbReference>
<dbReference type="Pfam" id="PF18376">
    <property type="entry name" value="MDD_C"/>
    <property type="match status" value="1"/>
</dbReference>
<evidence type="ECO:0000313" key="9">
    <source>
        <dbReference type="Proteomes" id="UP000059672"/>
    </source>
</evidence>
<organism evidence="8 9">
    <name type="scientific">Lutibacter profundi</name>
    <dbReference type="NCBI Taxonomy" id="1622118"/>
    <lineage>
        <taxon>Bacteria</taxon>
        <taxon>Pseudomonadati</taxon>
        <taxon>Bacteroidota</taxon>
        <taxon>Flavobacteriia</taxon>
        <taxon>Flavobacteriales</taxon>
        <taxon>Flavobacteriaceae</taxon>
        <taxon>Lutibacter</taxon>
    </lineage>
</organism>
<dbReference type="GO" id="GO:0008299">
    <property type="term" value="P:isoprenoid biosynthetic process"/>
    <property type="evidence" value="ECO:0007669"/>
    <property type="project" value="InterPro"/>
</dbReference>
<evidence type="ECO:0000256" key="3">
    <source>
        <dbReference type="ARBA" id="ARBA00022840"/>
    </source>
</evidence>
<dbReference type="STRING" id="1622118.Lupro_05660"/>
<evidence type="ECO:0000256" key="5">
    <source>
        <dbReference type="ARBA" id="ARBA00023239"/>
    </source>
</evidence>
<evidence type="ECO:0000259" key="7">
    <source>
        <dbReference type="Pfam" id="PF22700"/>
    </source>
</evidence>
<evidence type="ECO:0000256" key="4">
    <source>
        <dbReference type="ARBA" id="ARBA00023098"/>
    </source>
</evidence>
<dbReference type="InterPro" id="IPR005935">
    <property type="entry name" value="Mev_decarb"/>
</dbReference>
<dbReference type="GO" id="GO:0005524">
    <property type="term" value="F:ATP binding"/>
    <property type="evidence" value="ECO:0007669"/>
    <property type="project" value="UniProtKB-KW"/>
</dbReference>
<reference evidence="9" key="1">
    <citation type="submission" date="2015-12" db="EMBL/GenBank/DDBJ databases">
        <title>Complete genome sequence of Lutibacter profundus strain LP1.</title>
        <authorList>
            <person name="Wissuwa J."/>
            <person name="Le Moine Bauer S."/>
            <person name="Stokke R."/>
            <person name="Dahle H."/>
            <person name="Steen I.H."/>
        </authorList>
    </citation>
    <scope>NUCLEOTIDE SEQUENCE [LARGE SCALE GENOMIC DNA]</scope>
    <source>
        <strain evidence="9">LP1</strain>
    </source>
</reference>
<dbReference type="InterPro" id="IPR041431">
    <property type="entry name" value="Mvd1_C"/>
</dbReference>
<evidence type="ECO:0000256" key="2">
    <source>
        <dbReference type="ARBA" id="ARBA00022741"/>
    </source>
</evidence>
<sequence length="390" mass="44672">MLIESDFILTNFDTTKAAEGSFTWKTPSNIALVKYWGKKEPQIPENTSISFTLDACFTLTTLEYTNLDTERSRSAGSYNEMLKQVQHDELEKAERSRSFNFDIYFEGEKKEDFKPKIQKFFERIEQYVPFLKQYDFVIKSRNSFPHSSGIASSASGMSALALCIMSLEKELNPVMTDDYFNKKASFLARLGSGSACRSIEGELIVWGNHSDIKGSSNLFGIKFPYKMHKNFKNYHDTILLVDEGEKQVSSTVGHQLMHNHPFAQQRFLQANENISKLSKILQTGNLKEFSSLVESEALTLHAMMMTSNPYFILMKPNTLKIIHKIWEFRNKANANICFTLDAGANVHVLYPENEKERINNFIIKELVPLCQENHYICDRVGQGAKQIINN</sequence>
<feature type="domain" description="Mvd1 C-terminal" evidence="6">
    <location>
        <begin position="238"/>
        <end position="368"/>
    </location>
</feature>
<gene>
    <name evidence="8" type="ORF">Lupro_05660</name>
</gene>
<dbReference type="Pfam" id="PF22700">
    <property type="entry name" value="MVD-like_N"/>
    <property type="match status" value="1"/>
</dbReference>
<dbReference type="PANTHER" id="PTHR10977:SF3">
    <property type="entry name" value="DIPHOSPHOMEVALONATE DECARBOXYLASE"/>
    <property type="match status" value="1"/>
</dbReference>
<dbReference type="SUPFAM" id="SSF54211">
    <property type="entry name" value="Ribosomal protein S5 domain 2-like"/>
    <property type="match status" value="1"/>
</dbReference>
<keyword evidence="3" id="KW-0067">ATP-binding</keyword>
<proteinExistence type="predicted"/>
<dbReference type="Gene3D" id="3.30.230.10">
    <property type="match status" value="1"/>
</dbReference>
<dbReference type="InterPro" id="IPR053859">
    <property type="entry name" value="MVD-like_N"/>
</dbReference>